<dbReference type="Gene3D" id="3.50.50.60">
    <property type="entry name" value="FAD/NAD(P)-binding domain"/>
    <property type="match status" value="1"/>
</dbReference>
<dbReference type="EMBL" id="KZ613966">
    <property type="protein sequence ID" value="PMD30513.1"/>
    <property type="molecule type" value="Genomic_DNA"/>
</dbReference>
<dbReference type="InterPro" id="IPR050493">
    <property type="entry name" value="FAD-dep_Monooxygenase_BioMet"/>
</dbReference>
<dbReference type="GO" id="GO:0071949">
    <property type="term" value="F:FAD binding"/>
    <property type="evidence" value="ECO:0007669"/>
    <property type="project" value="InterPro"/>
</dbReference>
<reference evidence="7 8" key="1">
    <citation type="submission" date="2016-04" db="EMBL/GenBank/DDBJ databases">
        <title>A degradative enzymes factory behind the ericoid mycorrhizal symbiosis.</title>
        <authorList>
            <consortium name="DOE Joint Genome Institute"/>
            <person name="Martino E."/>
            <person name="Morin E."/>
            <person name="Grelet G."/>
            <person name="Kuo A."/>
            <person name="Kohler A."/>
            <person name="Daghino S."/>
            <person name="Barry K."/>
            <person name="Choi C."/>
            <person name="Cichocki N."/>
            <person name="Clum A."/>
            <person name="Copeland A."/>
            <person name="Hainaut M."/>
            <person name="Haridas S."/>
            <person name="Labutti K."/>
            <person name="Lindquist E."/>
            <person name="Lipzen A."/>
            <person name="Khouja H.-R."/>
            <person name="Murat C."/>
            <person name="Ohm R."/>
            <person name="Olson A."/>
            <person name="Spatafora J."/>
            <person name="Veneault-Fourrey C."/>
            <person name="Henrissat B."/>
            <person name="Grigoriev I."/>
            <person name="Martin F."/>
            <person name="Perotto S."/>
        </authorList>
    </citation>
    <scope>NUCLEOTIDE SEQUENCE [LARGE SCALE GENOMIC DNA]</scope>
    <source>
        <strain evidence="7 8">F</strain>
    </source>
</reference>
<dbReference type="InterPro" id="IPR036188">
    <property type="entry name" value="FAD/NAD-bd_sf"/>
</dbReference>
<evidence type="ECO:0000256" key="2">
    <source>
        <dbReference type="ARBA" id="ARBA00022630"/>
    </source>
</evidence>
<keyword evidence="5" id="KW-0503">Monooxygenase</keyword>
<dbReference type="PANTHER" id="PTHR13789">
    <property type="entry name" value="MONOOXYGENASE"/>
    <property type="match status" value="1"/>
</dbReference>
<dbReference type="AlphaFoldDB" id="A0A2J6QW88"/>
<keyword evidence="2" id="KW-0285">Flavoprotein</keyword>
<dbReference type="PANTHER" id="PTHR13789:SF309">
    <property type="entry name" value="PUTATIVE (AFU_ORTHOLOGUE AFUA_6G14510)-RELATED"/>
    <property type="match status" value="1"/>
</dbReference>
<keyword evidence="8" id="KW-1185">Reference proteome</keyword>
<evidence type="ECO:0000256" key="1">
    <source>
        <dbReference type="ARBA" id="ARBA00007992"/>
    </source>
</evidence>
<comment type="similarity">
    <text evidence="1">Belongs to the paxM FAD-dependent monooxygenase family.</text>
</comment>
<dbReference type="InterPro" id="IPR002938">
    <property type="entry name" value="FAD-bd"/>
</dbReference>
<protein>
    <submittedName>
        <fullName evidence="7">FAD/NAD(P)-binding domain-containing protein</fullName>
    </submittedName>
</protein>
<accession>A0A2J6QW88</accession>
<feature type="domain" description="FAD-binding" evidence="6">
    <location>
        <begin position="358"/>
        <end position="426"/>
    </location>
</feature>
<evidence type="ECO:0000259" key="6">
    <source>
        <dbReference type="Pfam" id="PF01494"/>
    </source>
</evidence>
<feature type="domain" description="FAD-binding" evidence="6">
    <location>
        <begin position="13"/>
        <end position="205"/>
    </location>
</feature>
<dbReference type="Pfam" id="PF01494">
    <property type="entry name" value="FAD_binding_3"/>
    <property type="match status" value="2"/>
</dbReference>
<evidence type="ECO:0000256" key="3">
    <source>
        <dbReference type="ARBA" id="ARBA00022827"/>
    </source>
</evidence>
<dbReference type="GO" id="GO:0004497">
    <property type="term" value="F:monooxygenase activity"/>
    <property type="evidence" value="ECO:0007669"/>
    <property type="project" value="UniProtKB-KW"/>
</dbReference>
<dbReference type="SUPFAM" id="SSF51905">
    <property type="entry name" value="FAD/NAD(P)-binding domain"/>
    <property type="match status" value="1"/>
</dbReference>
<evidence type="ECO:0000313" key="7">
    <source>
        <dbReference type="EMBL" id="PMD30513.1"/>
    </source>
</evidence>
<keyword evidence="4" id="KW-0560">Oxidoreductase</keyword>
<dbReference type="STRING" id="1149755.A0A2J6QW88"/>
<organism evidence="7 8">
    <name type="scientific">Hyaloscypha variabilis (strain UAMH 11265 / GT02V1 / F)</name>
    <name type="common">Meliniomyces variabilis</name>
    <dbReference type="NCBI Taxonomy" id="1149755"/>
    <lineage>
        <taxon>Eukaryota</taxon>
        <taxon>Fungi</taxon>
        <taxon>Dikarya</taxon>
        <taxon>Ascomycota</taxon>
        <taxon>Pezizomycotina</taxon>
        <taxon>Leotiomycetes</taxon>
        <taxon>Helotiales</taxon>
        <taxon>Hyaloscyphaceae</taxon>
        <taxon>Hyaloscypha</taxon>
        <taxon>Hyaloscypha variabilis</taxon>
    </lineage>
</organism>
<dbReference type="Proteomes" id="UP000235786">
    <property type="component" value="Unassembled WGS sequence"/>
</dbReference>
<keyword evidence="3" id="KW-0274">FAD</keyword>
<dbReference type="PRINTS" id="PR00420">
    <property type="entry name" value="RNGMNOXGNASE"/>
</dbReference>
<evidence type="ECO:0000313" key="8">
    <source>
        <dbReference type="Proteomes" id="UP000235786"/>
    </source>
</evidence>
<evidence type="ECO:0000256" key="5">
    <source>
        <dbReference type="ARBA" id="ARBA00023033"/>
    </source>
</evidence>
<sequence length="488" mass="53877">MANPPPPPPHPKTTIPIIGAGIAGPLFALHLLSHPVLRERYHPIIYERLPENDGKSGAAVALTSNALFPLYELGLKTGLDRISCETQRIRIWRSGKGEGKGKFLNSVRNPNWTEEVGSSLRVVERGALQSLLVDRVRERGGEVRFGVKVLGVESERGGEREGDGDGRGVKVRFEGGDVVSAAFVVGADGGWSVVRRGIIGELMKGGEVEKEKEKEMIEQQWRPEFAGADVVYGISKVGRESGEEGADDEGDTHWVFLDGGMASTWALPEGKVFWTLTSLSKTQPAKPGRSNAGEHSLYGAPVSLGGYTLEDTRAFLEKHEEVWHPTAGDFGSLFKDSERIVRTALYYRAWEGNEIAGENVVLIGDAARLMLPTSGQGACFAIEDATVLANALLNNPPSEQDGRLDFSQAIKEYVQTRLPRSKSMTKQSYWTGILMSWLDAWWLRWFVDLSTAWLPTGGDPKLVRRRRILWVGSIMRDTKWNYAMMAMV</sequence>
<gene>
    <name evidence="7" type="ORF">L207DRAFT_502417</name>
</gene>
<proteinExistence type="inferred from homology"/>
<evidence type="ECO:0000256" key="4">
    <source>
        <dbReference type="ARBA" id="ARBA00023002"/>
    </source>
</evidence>
<dbReference type="OrthoDB" id="16820at2759"/>
<name>A0A2J6QW88_HYAVF</name>